<name>A0ACD5HQU2_9PROT</name>
<evidence type="ECO:0000313" key="2">
    <source>
        <dbReference type="Proteomes" id="UP000271650"/>
    </source>
</evidence>
<evidence type="ECO:0000313" key="1">
    <source>
        <dbReference type="EMBL" id="XRI78162.1"/>
    </source>
</evidence>
<keyword evidence="2" id="KW-1185">Reference proteome</keyword>
<gene>
    <name evidence="1" type="ORF">EC580_005685</name>
</gene>
<accession>A0ACD5HQU2</accession>
<protein>
    <submittedName>
        <fullName evidence="1">Glycosyltransferase family 2 protein</fullName>
    </submittedName>
</protein>
<proteinExistence type="predicted"/>
<dbReference type="EMBL" id="CP127527">
    <property type="protein sequence ID" value="XRI78162.1"/>
    <property type="molecule type" value="Genomic_DNA"/>
</dbReference>
<sequence>MRAAMKPSSSTTTSVAVAEDITSTCNASEDMLILPVTIESGHLSPNPRSRADGGHFQDMYISVRVKFMLAQLGALLWVALSLWIALPWIISLSSVFGWALTIFAIGGMAILPGYISGLILFSVILDNRPKIVSIKEYPPISILIAAYNEEKAITDTLRSILLQAYPGAIEIIVIDDGSKDNTAGMVRRLDDPKISLIVQPKNGGKASALNTGLENATHAILITIDADTCLYQDALQYIVGRYLSDPENTVAIAGSISVRNSRASWVARVQEWDYFHGIAAVKRVQSLYQGTLVAQGAFSLYERDVVRDLGGWPSCVGEDIVLSWAMLKKGYRIGYAENAVVFTNVPETYKQLFLQRRRWARGMLEALKAHPSILLTQRFSVQFVVLNMLFPWLDISYLLFFIPGIIAAFFGIFLLAGPITLFLIPLGIVNNAIIYMVQRKMFRERGLKVRKNLRGFFIYAVFSQLIMAPASLAGYASELFRLSKTWGTK</sequence>
<reference evidence="1 2" key="1">
    <citation type="journal article" date="2019" name="Int. J. Syst. Evol. Microbiol.">
        <title>Acidithiobacillus sulfuriphilus sp. nov.: an extremely acidophilic sulfur-oxidizing chemolithotroph isolated from a neutral pH environment.</title>
        <authorList>
            <person name="Falagan C."/>
            <person name="Moya-Beltran A."/>
            <person name="Castro M."/>
            <person name="Quatrini R."/>
            <person name="Johnson D.B."/>
        </authorList>
    </citation>
    <scope>NUCLEOTIDE SEQUENCE [LARGE SCALE GENOMIC DNA]</scope>
    <source>
        <strain evidence="1 2">CJ-2</strain>
    </source>
</reference>
<organism evidence="1 2">
    <name type="scientific">Acidithiobacillus sulfuriphilus</name>
    <dbReference type="NCBI Taxonomy" id="1867749"/>
    <lineage>
        <taxon>Bacteria</taxon>
        <taxon>Pseudomonadati</taxon>
        <taxon>Pseudomonadota</taxon>
        <taxon>Acidithiobacillia</taxon>
        <taxon>Acidithiobacillales</taxon>
        <taxon>Acidithiobacillaceae</taxon>
        <taxon>Acidithiobacillus</taxon>
    </lineage>
</organism>
<dbReference type="Proteomes" id="UP000271650">
    <property type="component" value="Chromosome"/>
</dbReference>